<evidence type="ECO:0000313" key="2">
    <source>
        <dbReference type="Proteomes" id="UP000828390"/>
    </source>
</evidence>
<sequence length="224" mass="24433">MKFSHTIFEPFKRIEMNAKMNTCMMYVLSVLVLVGLSHSGPLSGRLECAQCMHLGIKLINMPAMFADSVKQILDPILGQYNNTACVGNTAASDMCNITAVIGTSVCDSFNLKGTAIGMTAANLPDAGMEMSVVIRSCGVLMSDTPKCTPILDLVEAKQKENFLSQLSQWSAQFKTVKYNGYHCQSVNGSTWPNIDDFDKESSGNSLGLASNLIMTCLVILRFYE</sequence>
<organism evidence="1 2">
    <name type="scientific">Dreissena polymorpha</name>
    <name type="common">Zebra mussel</name>
    <name type="synonym">Mytilus polymorpha</name>
    <dbReference type="NCBI Taxonomy" id="45954"/>
    <lineage>
        <taxon>Eukaryota</taxon>
        <taxon>Metazoa</taxon>
        <taxon>Spiralia</taxon>
        <taxon>Lophotrochozoa</taxon>
        <taxon>Mollusca</taxon>
        <taxon>Bivalvia</taxon>
        <taxon>Autobranchia</taxon>
        <taxon>Heteroconchia</taxon>
        <taxon>Euheterodonta</taxon>
        <taxon>Imparidentia</taxon>
        <taxon>Neoheterodontei</taxon>
        <taxon>Myida</taxon>
        <taxon>Dreissenoidea</taxon>
        <taxon>Dreissenidae</taxon>
        <taxon>Dreissena</taxon>
    </lineage>
</organism>
<comment type="caution">
    <text evidence="1">The sequence shown here is derived from an EMBL/GenBank/DDBJ whole genome shotgun (WGS) entry which is preliminary data.</text>
</comment>
<reference evidence="1" key="2">
    <citation type="submission" date="2020-11" db="EMBL/GenBank/DDBJ databases">
        <authorList>
            <person name="McCartney M.A."/>
            <person name="Auch B."/>
            <person name="Kono T."/>
            <person name="Mallez S."/>
            <person name="Becker A."/>
            <person name="Gohl D.M."/>
            <person name="Silverstein K.A.T."/>
            <person name="Koren S."/>
            <person name="Bechman K.B."/>
            <person name="Herman A."/>
            <person name="Abrahante J.E."/>
            <person name="Garbe J."/>
        </authorList>
    </citation>
    <scope>NUCLEOTIDE SEQUENCE</scope>
    <source>
        <strain evidence="1">Duluth1</strain>
        <tissue evidence="1">Whole animal</tissue>
    </source>
</reference>
<dbReference type="Proteomes" id="UP000828390">
    <property type="component" value="Unassembled WGS sequence"/>
</dbReference>
<dbReference type="AlphaFoldDB" id="A0A9D4LU70"/>
<dbReference type="OrthoDB" id="6207741at2759"/>
<accession>A0A9D4LU70</accession>
<evidence type="ECO:0000313" key="1">
    <source>
        <dbReference type="EMBL" id="KAH3865115.1"/>
    </source>
</evidence>
<gene>
    <name evidence="1" type="ORF">DPMN_028154</name>
</gene>
<dbReference type="EMBL" id="JAIWYP010000002">
    <property type="protein sequence ID" value="KAH3865115.1"/>
    <property type="molecule type" value="Genomic_DNA"/>
</dbReference>
<reference evidence="1" key="1">
    <citation type="journal article" date="2019" name="bioRxiv">
        <title>The Genome of the Zebra Mussel, Dreissena polymorpha: A Resource for Invasive Species Research.</title>
        <authorList>
            <person name="McCartney M.A."/>
            <person name="Auch B."/>
            <person name="Kono T."/>
            <person name="Mallez S."/>
            <person name="Zhang Y."/>
            <person name="Obille A."/>
            <person name="Becker A."/>
            <person name="Abrahante J.E."/>
            <person name="Garbe J."/>
            <person name="Badalamenti J.P."/>
            <person name="Herman A."/>
            <person name="Mangelson H."/>
            <person name="Liachko I."/>
            <person name="Sullivan S."/>
            <person name="Sone E.D."/>
            <person name="Koren S."/>
            <person name="Silverstein K.A.T."/>
            <person name="Beckman K.B."/>
            <person name="Gohl D.M."/>
        </authorList>
    </citation>
    <scope>NUCLEOTIDE SEQUENCE</scope>
    <source>
        <strain evidence="1">Duluth1</strain>
        <tissue evidence="1">Whole animal</tissue>
    </source>
</reference>
<keyword evidence="2" id="KW-1185">Reference proteome</keyword>
<proteinExistence type="predicted"/>
<protein>
    <submittedName>
        <fullName evidence="1">Uncharacterized protein</fullName>
    </submittedName>
</protein>
<name>A0A9D4LU70_DREPO</name>